<keyword evidence="10" id="KW-0238">DNA-binding</keyword>
<keyword evidence="16" id="KW-1185">Reference proteome</keyword>
<keyword evidence="8 11" id="KW-0235">DNA replication</keyword>
<evidence type="ECO:0000256" key="2">
    <source>
        <dbReference type="ARBA" id="ARBA00004496"/>
    </source>
</evidence>
<dbReference type="NCBIfam" id="TIGR00663">
    <property type="entry name" value="dnan"/>
    <property type="match status" value="1"/>
</dbReference>
<proteinExistence type="inferred from homology"/>
<dbReference type="PANTHER" id="PTHR30478:SF0">
    <property type="entry name" value="BETA SLIDING CLAMP"/>
    <property type="match status" value="1"/>
</dbReference>
<keyword evidence="7 11" id="KW-0548">Nucleotidyltransferase</keyword>
<feature type="domain" description="DNA polymerase III beta sliding clamp C-terminal" evidence="14">
    <location>
        <begin position="255"/>
        <end position="373"/>
    </location>
</feature>
<evidence type="ECO:0000256" key="9">
    <source>
        <dbReference type="ARBA" id="ARBA00022932"/>
    </source>
</evidence>
<dbReference type="Gene3D" id="3.10.150.10">
    <property type="entry name" value="DNA Polymerase III, subunit A, domain 2"/>
    <property type="match status" value="1"/>
</dbReference>
<evidence type="ECO:0000256" key="5">
    <source>
        <dbReference type="ARBA" id="ARBA00022490"/>
    </source>
</evidence>
<dbReference type="RefSeq" id="WP_212331013.1">
    <property type="nucleotide sequence ID" value="NZ_JAGVRH010000002.1"/>
</dbReference>
<dbReference type="Gene3D" id="3.70.10.10">
    <property type="match status" value="1"/>
</dbReference>
<evidence type="ECO:0000256" key="11">
    <source>
        <dbReference type="PIRNR" id="PIRNR000804"/>
    </source>
</evidence>
<dbReference type="InterPro" id="IPR001001">
    <property type="entry name" value="DNA_polIII_beta"/>
</dbReference>
<evidence type="ECO:0000259" key="14">
    <source>
        <dbReference type="Pfam" id="PF02768"/>
    </source>
</evidence>
<keyword evidence="6 11" id="KW-0808">Transferase</keyword>
<evidence type="ECO:0000256" key="10">
    <source>
        <dbReference type="ARBA" id="ARBA00023125"/>
    </source>
</evidence>
<gene>
    <name evidence="15" type="ORF">J8J04_00925</name>
</gene>
<feature type="domain" description="DNA polymerase III beta sliding clamp N-terminal" evidence="12">
    <location>
        <begin position="1"/>
        <end position="118"/>
    </location>
</feature>
<evidence type="ECO:0000256" key="7">
    <source>
        <dbReference type="ARBA" id="ARBA00022695"/>
    </source>
</evidence>
<comment type="similarity">
    <text evidence="3 11">Belongs to the beta sliding clamp family.</text>
</comment>
<keyword evidence="5 11" id="KW-0963">Cytoplasm</keyword>
<dbReference type="Pfam" id="PF02768">
    <property type="entry name" value="DNA_pol3_beta_3"/>
    <property type="match status" value="1"/>
</dbReference>
<dbReference type="PIRSF" id="PIRSF000804">
    <property type="entry name" value="DNA_pol_III_b"/>
    <property type="match status" value="1"/>
</dbReference>
<dbReference type="InterPro" id="IPR022637">
    <property type="entry name" value="DNA_polIII_beta_cen"/>
</dbReference>
<reference evidence="15" key="1">
    <citation type="submission" date="2021-04" db="EMBL/GenBank/DDBJ databases">
        <title>Draft genome sequence of StrPh-CL8, a phytoplasma strain causing strawberry phyllody in Chile.</title>
        <authorList>
            <person name="Cui W."/>
            <person name="Zamorano A."/>
            <person name="Fiore N."/>
        </authorList>
    </citation>
    <scope>NUCLEOTIDE SEQUENCE [LARGE SCALE GENOMIC DNA]</scope>
    <source>
        <strain evidence="15">StrPh-Cl</strain>
    </source>
</reference>
<comment type="subcellular location">
    <subcellularLocation>
        <location evidence="2 11">Cytoplasm</location>
    </subcellularLocation>
</comment>
<evidence type="ECO:0000313" key="15">
    <source>
        <dbReference type="EMBL" id="MBS2126265.1"/>
    </source>
</evidence>
<evidence type="ECO:0000256" key="1">
    <source>
        <dbReference type="ARBA" id="ARBA00002266"/>
    </source>
</evidence>
<comment type="subunit">
    <text evidence="4">Forms a ring-shaped head-to-tail homodimer around DNA which binds and tethers DNA polymerases and other proteins to the DNA. The DNA replisome complex has a single clamp-loading complex (3 tau and 1 each of delta, delta', psi and chi subunits) which binds 3 Pol III cores (1 core on the leading strand and 2 on the lagging strand) each with a beta sliding clamp dimer. Additional proteins in the replisome are other copies of gamma, psi and chi, Ssb, DNA helicase and RNA primase.</text>
</comment>
<accession>A0ABS5K2Z5</accession>
<dbReference type="SUPFAM" id="SSF55979">
    <property type="entry name" value="DNA clamp"/>
    <property type="match status" value="3"/>
</dbReference>
<evidence type="ECO:0000259" key="12">
    <source>
        <dbReference type="Pfam" id="PF00712"/>
    </source>
</evidence>
<comment type="caution">
    <text evidence="15">The sequence shown here is derived from an EMBL/GenBank/DDBJ whole genome shotgun (WGS) entry which is preliminary data.</text>
</comment>
<comment type="function">
    <text evidence="1 11">Confers DNA tethering and processivity to DNA polymerases and other proteins. Acts as a clamp, forming a ring around DNA (a reaction catalyzed by the clamp-loading complex) which diffuses in an ATP-independent manner freely and bidirectionally along dsDNA. Initially characterized for its ability to contact the catalytic subunit of DNA polymerase III (Pol III), a complex, multichain enzyme responsible for most of the replicative synthesis in bacteria; Pol III exhibits 3'-5' exonuclease proofreading activity. The beta chain is required for initiation of replication as well as for processivity of DNA replication.</text>
</comment>
<dbReference type="Pfam" id="PF02767">
    <property type="entry name" value="DNA_pol3_beta_2"/>
    <property type="match status" value="1"/>
</dbReference>
<protein>
    <recommendedName>
        <fullName evidence="11">Beta sliding clamp</fullName>
    </recommendedName>
</protein>
<evidence type="ECO:0000256" key="4">
    <source>
        <dbReference type="ARBA" id="ARBA00011400"/>
    </source>
</evidence>
<evidence type="ECO:0000256" key="8">
    <source>
        <dbReference type="ARBA" id="ARBA00022705"/>
    </source>
</evidence>
<dbReference type="Pfam" id="PF00712">
    <property type="entry name" value="DNA_pol3_beta"/>
    <property type="match status" value="1"/>
</dbReference>
<dbReference type="SMART" id="SM00480">
    <property type="entry name" value="POL3Bc"/>
    <property type="match status" value="1"/>
</dbReference>
<dbReference type="InterPro" id="IPR022634">
    <property type="entry name" value="DNA_polIII_beta_N"/>
</dbReference>
<name>A0ABS5K2Z5_9MOLU</name>
<organism evidence="15 16">
    <name type="scientific">'Fragaria x ananassa' phyllody phytoplasma</name>
    <dbReference type="NCBI Taxonomy" id="2358428"/>
    <lineage>
        <taxon>Bacteria</taxon>
        <taxon>Bacillati</taxon>
        <taxon>Mycoplasmatota</taxon>
        <taxon>Mollicutes</taxon>
        <taxon>Acholeplasmatales</taxon>
        <taxon>Acholeplasmataceae</taxon>
        <taxon>Candidatus Phytoplasma</taxon>
        <taxon>16SrXIII (Mexican periwinkle virescence group)</taxon>
    </lineage>
</organism>
<dbReference type="EMBL" id="JAGVRH010000002">
    <property type="protein sequence ID" value="MBS2126265.1"/>
    <property type="molecule type" value="Genomic_DNA"/>
</dbReference>
<feature type="domain" description="DNA polymerase III beta sliding clamp central" evidence="13">
    <location>
        <begin position="133"/>
        <end position="247"/>
    </location>
</feature>
<dbReference type="CDD" id="cd00140">
    <property type="entry name" value="beta_clamp"/>
    <property type="match status" value="1"/>
</dbReference>
<evidence type="ECO:0000256" key="6">
    <source>
        <dbReference type="ARBA" id="ARBA00022679"/>
    </source>
</evidence>
<dbReference type="InterPro" id="IPR046938">
    <property type="entry name" value="DNA_clamp_sf"/>
</dbReference>
<dbReference type="PANTHER" id="PTHR30478">
    <property type="entry name" value="DNA POLYMERASE III SUBUNIT BETA"/>
    <property type="match status" value="1"/>
</dbReference>
<evidence type="ECO:0000256" key="3">
    <source>
        <dbReference type="ARBA" id="ARBA00010752"/>
    </source>
</evidence>
<keyword evidence="9 11" id="KW-0239">DNA-directed DNA polymerase</keyword>
<evidence type="ECO:0000313" key="16">
    <source>
        <dbReference type="Proteomes" id="UP000811481"/>
    </source>
</evidence>
<dbReference type="Proteomes" id="UP000811481">
    <property type="component" value="Unassembled WGS sequence"/>
</dbReference>
<sequence length="378" mass="44207">MYLEINKNIFLEQLLKIQKILPQKTFFPIFNALKLTTCKNNLILEVNNGHIAIKIKINDSSLKIKKEGQIACLGKYFIEIIKKINDSLIKITVTENNFLVIKTSFCEYKLKLMEILDFLSLEFTFHKLPFFEIETLRFKNMIKEINISNAKNEKRPILMGMNLIYQEQMLKALATDAFRMSRKNIKLDIAYNDFNIVIPNKSLEELIKILEYCETKTLKIYSDNHKIFLEIDNLWFQTALLEGNYPKIQEFNFLNSTSKIILNREELIKILERVSLFFAKEEGNNNIITFVLTEEKIIEISTSSQNLGTALEQIIPLEVVSSSFKIAFNAKYLEDILKVLTMKEIIFYFENPLKPFIITTLEKESSIHLIFPILIENN</sequence>
<evidence type="ECO:0000259" key="13">
    <source>
        <dbReference type="Pfam" id="PF02767"/>
    </source>
</evidence>
<dbReference type="InterPro" id="IPR022635">
    <property type="entry name" value="DNA_polIII_beta_C"/>
</dbReference>